<dbReference type="EMBL" id="JACHXW010000011">
    <property type="protein sequence ID" value="MBB3153600.1"/>
    <property type="molecule type" value="Genomic_DNA"/>
</dbReference>
<dbReference type="RefSeq" id="WP_183565494.1">
    <property type="nucleotide sequence ID" value="NZ_CBCSLB010000010.1"/>
</dbReference>
<gene>
    <name evidence="2" type="ORF">FHS16_003675</name>
</gene>
<keyword evidence="3" id="KW-1185">Reference proteome</keyword>
<evidence type="ECO:0000313" key="2">
    <source>
        <dbReference type="EMBL" id="MBB3153600.1"/>
    </source>
</evidence>
<feature type="domain" description="Carrier" evidence="1">
    <location>
        <begin position="5"/>
        <end position="85"/>
    </location>
</feature>
<dbReference type="InterPro" id="IPR009081">
    <property type="entry name" value="PP-bd_ACP"/>
</dbReference>
<dbReference type="SUPFAM" id="SSF47336">
    <property type="entry name" value="ACP-like"/>
    <property type="match status" value="1"/>
</dbReference>
<dbReference type="Gene3D" id="1.10.1200.10">
    <property type="entry name" value="ACP-like"/>
    <property type="match status" value="1"/>
</dbReference>
<proteinExistence type="predicted"/>
<dbReference type="PROSITE" id="PS50075">
    <property type="entry name" value="CARRIER"/>
    <property type="match status" value="1"/>
</dbReference>
<comment type="caution">
    <text evidence="2">The sequence shown here is derived from an EMBL/GenBank/DDBJ whole genome shotgun (WGS) entry which is preliminary data.</text>
</comment>
<reference evidence="2 3" key="1">
    <citation type="submission" date="2020-08" db="EMBL/GenBank/DDBJ databases">
        <title>Genomic Encyclopedia of Type Strains, Phase III (KMG-III): the genomes of soil and plant-associated and newly described type strains.</title>
        <authorList>
            <person name="Whitman W."/>
        </authorList>
    </citation>
    <scope>NUCLEOTIDE SEQUENCE [LARGE SCALE GENOMIC DNA]</scope>
    <source>
        <strain evidence="2 3">CECT 8234</strain>
    </source>
</reference>
<dbReference type="Proteomes" id="UP000518605">
    <property type="component" value="Unassembled WGS sequence"/>
</dbReference>
<dbReference type="AlphaFoldDB" id="A0A7W5CAB4"/>
<evidence type="ECO:0000259" key="1">
    <source>
        <dbReference type="PROSITE" id="PS50075"/>
    </source>
</evidence>
<dbReference type="Pfam" id="PF00550">
    <property type="entry name" value="PP-binding"/>
    <property type="match status" value="1"/>
</dbReference>
<organism evidence="2 3">
    <name type="scientific">Paenibacillus endophyticus</name>
    <dbReference type="NCBI Taxonomy" id="1294268"/>
    <lineage>
        <taxon>Bacteria</taxon>
        <taxon>Bacillati</taxon>
        <taxon>Bacillota</taxon>
        <taxon>Bacilli</taxon>
        <taxon>Bacillales</taxon>
        <taxon>Paenibacillaceae</taxon>
        <taxon>Paenibacillus</taxon>
    </lineage>
</organism>
<evidence type="ECO:0000313" key="3">
    <source>
        <dbReference type="Proteomes" id="UP000518605"/>
    </source>
</evidence>
<name>A0A7W5CAB4_9BACL</name>
<sequence length="87" mass="9911">MIAEEERSPLQLTVIDIMAGLLRRHPEDIRLEHSLLNDLYLDSLHVLELLTLLEQRFGFETDAEDLQPHVFVTVESVVAFVRGKAAS</sequence>
<accession>A0A7W5CAB4</accession>
<protein>
    <submittedName>
        <fullName evidence="2">Acyl carrier protein</fullName>
    </submittedName>
</protein>
<dbReference type="InterPro" id="IPR036736">
    <property type="entry name" value="ACP-like_sf"/>
</dbReference>